<sequence length="83" mass="9370">MALIQKSPPSHGHQRLDSLPIALRPPLLRPPLLPLGEDTQDLRVMRFNVSPENNCFILKRQSKSLRHLIFPAKSRAGAVQKAR</sequence>
<gene>
    <name evidence="1" type="primary">A02g507820.1_BraROA</name>
    <name evidence="1" type="ORF">IGI04_007211</name>
</gene>
<name>A0ABQ7NJ35_BRACM</name>
<dbReference type="Proteomes" id="UP000823674">
    <property type="component" value="Chromosome A02"/>
</dbReference>
<organism evidence="1 2">
    <name type="scientific">Brassica rapa subsp. trilocularis</name>
    <dbReference type="NCBI Taxonomy" id="1813537"/>
    <lineage>
        <taxon>Eukaryota</taxon>
        <taxon>Viridiplantae</taxon>
        <taxon>Streptophyta</taxon>
        <taxon>Embryophyta</taxon>
        <taxon>Tracheophyta</taxon>
        <taxon>Spermatophyta</taxon>
        <taxon>Magnoliopsida</taxon>
        <taxon>eudicotyledons</taxon>
        <taxon>Gunneridae</taxon>
        <taxon>Pentapetalae</taxon>
        <taxon>rosids</taxon>
        <taxon>malvids</taxon>
        <taxon>Brassicales</taxon>
        <taxon>Brassicaceae</taxon>
        <taxon>Brassiceae</taxon>
        <taxon>Brassica</taxon>
    </lineage>
</organism>
<evidence type="ECO:0000313" key="2">
    <source>
        <dbReference type="Proteomes" id="UP000823674"/>
    </source>
</evidence>
<proteinExistence type="predicted"/>
<accession>A0ABQ7NJ35</accession>
<dbReference type="EMBL" id="JADBGQ010000002">
    <property type="protein sequence ID" value="KAG5410892.1"/>
    <property type="molecule type" value="Genomic_DNA"/>
</dbReference>
<protein>
    <submittedName>
        <fullName evidence="1">Uncharacterized protein</fullName>
    </submittedName>
</protein>
<comment type="caution">
    <text evidence="1">The sequence shown here is derived from an EMBL/GenBank/DDBJ whole genome shotgun (WGS) entry which is preliminary data.</text>
</comment>
<reference evidence="1 2" key="1">
    <citation type="submission" date="2021-03" db="EMBL/GenBank/DDBJ databases">
        <authorList>
            <person name="King G.J."/>
            <person name="Bancroft I."/>
            <person name="Baten A."/>
            <person name="Bloomfield J."/>
            <person name="Borpatragohain P."/>
            <person name="He Z."/>
            <person name="Irish N."/>
            <person name="Irwin J."/>
            <person name="Liu K."/>
            <person name="Mauleon R.P."/>
            <person name="Moore J."/>
            <person name="Morris R."/>
            <person name="Ostergaard L."/>
            <person name="Wang B."/>
            <person name="Wells R."/>
        </authorList>
    </citation>
    <scope>NUCLEOTIDE SEQUENCE [LARGE SCALE GENOMIC DNA]</scope>
    <source>
        <strain evidence="1">R-o-18</strain>
        <tissue evidence="1">Leaf</tissue>
    </source>
</reference>
<keyword evidence="2" id="KW-1185">Reference proteome</keyword>
<evidence type="ECO:0000313" key="1">
    <source>
        <dbReference type="EMBL" id="KAG5410892.1"/>
    </source>
</evidence>